<evidence type="ECO:0000256" key="7">
    <source>
        <dbReference type="HAMAP-Rule" id="MF_01337"/>
    </source>
</evidence>
<dbReference type="PANTHER" id="PTHR12899">
    <property type="entry name" value="39S RIBOSOMAL PROTEIN L18, MITOCHONDRIAL"/>
    <property type="match status" value="1"/>
</dbReference>
<keyword evidence="5 7" id="KW-0687">Ribonucleoprotein</keyword>
<comment type="subunit">
    <text evidence="7">Part of the 50S ribosomal subunit; part of the 5S rRNA/L5/L18/L25 subcomplex. Contacts the 5S and 23S rRNAs.</text>
</comment>
<dbReference type="GO" id="GO:0008097">
    <property type="term" value="F:5S rRNA binding"/>
    <property type="evidence" value="ECO:0007669"/>
    <property type="project" value="TreeGrafter"/>
</dbReference>
<comment type="caution">
    <text evidence="8">The sequence shown here is derived from an EMBL/GenBank/DDBJ whole genome shotgun (WGS) entry which is preliminary data.</text>
</comment>
<sequence length="118" mass="13768">MKKIRLRSNKLRRILRVRGKIFGTKERPRLCVFRSNKYTYGQLVDDKTAKTLVDVSDKVREVHIGKNKTQAAFELGKLLAKRAKVAKITNVVFDKRWYKYHGRVKSFADGARSLKLVF</sequence>
<dbReference type="GO" id="GO:0003735">
    <property type="term" value="F:structural constituent of ribosome"/>
    <property type="evidence" value="ECO:0007669"/>
    <property type="project" value="InterPro"/>
</dbReference>
<gene>
    <name evidence="7" type="primary">rplR</name>
    <name evidence="8" type="ORF">A3H26_00395</name>
</gene>
<keyword evidence="2 7" id="KW-0699">rRNA-binding</keyword>
<dbReference type="NCBIfam" id="TIGR00060">
    <property type="entry name" value="L18_bact"/>
    <property type="match status" value="1"/>
</dbReference>
<comment type="function">
    <text evidence="7">This is one of the proteins that bind and probably mediate the attachment of the 5S RNA into the large ribosomal subunit, where it forms part of the central protuberance.</text>
</comment>
<accession>A0A1F4VGF7</accession>
<evidence type="ECO:0000256" key="5">
    <source>
        <dbReference type="ARBA" id="ARBA00023274"/>
    </source>
</evidence>
<evidence type="ECO:0000256" key="4">
    <source>
        <dbReference type="ARBA" id="ARBA00022980"/>
    </source>
</evidence>
<comment type="similarity">
    <text evidence="1 7">Belongs to the universal ribosomal protein uL18 family.</text>
</comment>
<evidence type="ECO:0000256" key="6">
    <source>
        <dbReference type="ARBA" id="ARBA00035197"/>
    </source>
</evidence>
<name>A0A1F4VGF7_UNCKA</name>
<dbReference type="Gene3D" id="3.30.420.100">
    <property type="match status" value="1"/>
</dbReference>
<dbReference type="Proteomes" id="UP000177763">
    <property type="component" value="Unassembled WGS sequence"/>
</dbReference>
<dbReference type="SUPFAM" id="SSF53137">
    <property type="entry name" value="Translational machinery components"/>
    <property type="match status" value="1"/>
</dbReference>
<keyword evidence="3 7" id="KW-0694">RNA-binding</keyword>
<evidence type="ECO:0000256" key="1">
    <source>
        <dbReference type="ARBA" id="ARBA00007116"/>
    </source>
</evidence>
<dbReference type="CDD" id="cd00432">
    <property type="entry name" value="Ribosomal_L18_L5e"/>
    <property type="match status" value="1"/>
</dbReference>
<dbReference type="HAMAP" id="MF_01337_B">
    <property type="entry name" value="Ribosomal_uL18_B"/>
    <property type="match status" value="1"/>
</dbReference>
<protein>
    <recommendedName>
        <fullName evidence="6 7">Large ribosomal subunit protein uL18</fullName>
    </recommendedName>
</protein>
<dbReference type="InterPro" id="IPR057268">
    <property type="entry name" value="Ribosomal_L18"/>
</dbReference>
<keyword evidence="4 7" id="KW-0689">Ribosomal protein</keyword>
<dbReference type="AlphaFoldDB" id="A0A1F4VGF7"/>
<dbReference type="EMBL" id="MEVN01000039">
    <property type="protein sequence ID" value="OGC56386.1"/>
    <property type="molecule type" value="Genomic_DNA"/>
</dbReference>
<proteinExistence type="inferred from homology"/>
<dbReference type="InterPro" id="IPR004389">
    <property type="entry name" value="Ribosomal_uL18_bac-type"/>
</dbReference>
<dbReference type="GO" id="GO:0022625">
    <property type="term" value="C:cytosolic large ribosomal subunit"/>
    <property type="evidence" value="ECO:0007669"/>
    <property type="project" value="TreeGrafter"/>
</dbReference>
<dbReference type="GO" id="GO:0006412">
    <property type="term" value="P:translation"/>
    <property type="evidence" value="ECO:0007669"/>
    <property type="project" value="UniProtKB-UniRule"/>
</dbReference>
<dbReference type="Pfam" id="PF00861">
    <property type="entry name" value="Ribosomal_L18p"/>
    <property type="match status" value="1"/>
</dbReference>
<dbReference type="PANTHER" id="PTHR12899:SF3">
    <property type="entry name" value="LARGE RIBOSOMAL SUBUNIT PROTEIN UL18M"/>
    <property type="match status" value="1"/>
</dbReference>
<evidence type="ECO:0000313" key="8">
    <source>
        <dbReference type="EMBL" id="OGC56386.1"/>
    </source>
</evidence>
<dbReference type="STRING" id="1802630.A3H26_00395"/>
<evidence type="ECO:0000313" key="9">
    <source>
        <dbReference type="Proteomes" id="UP000177763"/>
    </source>
</evidence>
<evidence type="ECO:0000256" key="2">
    <source>
        <dbReference type="ARBA" id="ARBA00022730"/>
    </source>
</evidence>
<organism evidence="8 9">
    <name type="scientific">candidate division WWE3 bacterium RIFCSPLOWO2_12_FULL_36_10</name>
    <dbReference type="NCBI Taxonomy" id="1802630"/>
    <lineage>
        <taxon>Bacteria</taxon>
        <taxon>Katanobacteria</taxon>
    </lineage>
</organism>
<dbReference type="InterPro" id="IPR005484">
    <property type="entry name" value="Ribosomal_uL18_bac/plant/anim"/>
</dbReference>
<reference evidence="8 9" key="1">
    <citation type="journal article" date="2016" name="Nat. Commun.">
        <title>Thousands of microbial genomes shed light on interconnected biogeochemical processes in an aquifer system.</title>
        <authorList>
            <person name="Anantharaman K."/>
            <person name="Brown C.T."/>
            <person name="Hug L.A."/>
            <person name="Sharon I."/>
            <person name="Castelle C.J."/>
            <person name="Probst A.J."/>
            <person name="Thomas B.C."/>
            <person name="Singh A."/>
            <person name="Wilkins M.J."/>
            <person name="Karaoz U."/>
            <person name="Brodie E.L."/>
            <person name="Williams K.H."/>
            <person name="Hubbard S.S."/>
            <person name="Banfield J.F."/>
        </authorList>
    </citation>
    <scope>NUCLEOTIDE SEQUENCE [LARGE SCALE GENOMIC DNA]</scope>
</reference>
<evidence type="ECO:0000256" key="3">
    <source>
        <dbReference type="ARBA" id="ARBA00022884"/>
    </source>
</evidence>